<accession>A0ACC2BSN4</accession>
<comment type="caution">
    <text evidence="1">The sequence shown here is derived from an EMBL/GenBank/DDBJ whole genome shotgun (WGS) entry which is preliminary data.</text>
</comment>
<keyword evidence="2" id="KW-1185">Reference proteome</keyword>
<name>A0ACC2BSN4_DIPCM</name>
<gene>
    <name evidence="1" type="ORF">O6H91_13G019000</name>
</gene>
<protein>
    <submittedName>
        <fullName evidence="1">Uncharacterized protein</fullName>
    </submittedName>
</protein>
<proteinExistence type="predicted"/>
<dbReference type="EMBL" id="CM055104">
    <property type="protein sequence ID" value="KAJ7532761.1"/>
    <property type="molecule type" value="Genomic_DNA"/>
</dbReference>
<organism evidence="1 2">
    <name type="scientific">Diphasiastrum complanatum</name>
    <name type="common">Issler's clubmoss</name>
    <name type="synonym">Lycopodium complanatum</name>
    <dbReference type="NCBI Taxonomy" id="34168"/>
    <lineage>
        <taxon>Eukaryota</taxon>
        <taxon>Viridiplantae</taxon>
        <taxon>Streptophyta</taxon>
        <taxon>Embryophyta</taxon>
        <taxon>Tracheophyta</taxon>
        <taxon>Lycopodiopsida</taxon>
        <taxon>Lycopodiales</taxon>
        <taxon>Lycopodiaceae</taxon>
        <taxon>Lycopodioideae</taxon>
        <taxon>Diphasiastrum</taxon>
    </lineage>
</organism>
<dbReference type="Proteomes" id="UP001162992">
    <property type="component" value="Chromosome 13"/>
</dbReference>
<evidence type="ECO:0000313" key="2">
    <source>
        <dbReference type="Proteomes" id="UP001162992"/>
    </source>
</evidence>
<reference evidence="2" key="1">
    <citation type="journal article" date="2024" name="Proc. Natl. Acad. Sci. U.S.A.">
        <title>Extraordinary preservation of gene collinearity over three hundred million years revealed in homosporous lycophytes.</title>
        <authorList>
            <person name="Li C."/>
            <person name="Wickell D."/>
            <person name="Kuo L.Y."/>
            <person name="Chen X."/>
            <person name="Nie B."/>
            <person name="Liao X."/>
            <person name="Peng D."/>
            <person name="Ji J."/>
            <person name="Jenkins J."/>
            <person name="Williams M."/>
            <person name="Shu S."/>
            <person name="Plott C."/>
            <person name="Barry K."/>
            <person name="Rajasekar S."/>
            <person name="Grimwood J."/>
            <person name="Han X."/>
            <person name="Sun S."/>
            <person name="Hou Z."/>
            <person name="He W."/>
            <person name="Dai G."/>
            <person name="Sun C."/>
            <person name="Schmutz J."/>
            <person name="Leebens-Mack J.H."/>
            <person name="Li F.W."/>
            <person name="Wang L."/>
        </authorList>
    </citation>
    <scope>NUCLEOTIDE SEQUENCE [LARGE SCALE GENOMIC DNA]</scope>
    <source>
        <strain evidence="2">cv. PW_Plant_1</strain>
    </source>
</reference>
<evidence type="ECO:0000313" key="1">
    <source>
        <dbReference type="EMBL" id="KAJ7532761.1"/>
    </source>
</evidence>
<sequence length="302" mass="33088">MGSNDKSSTWWSQDTVAVVTGANRGIGLEIARQFAQSGITTILTARNEERGQSTLSLLKAEGLQNVAFHQLEVTDLKSAKDFSVWVKQQYGGLDILINNAAIVSRHYTDKRQGARDVIDTNYYGVKNVTNALLPLIRAGGRIVNVSSRLGLLQVSSYPVYHSFHLTLNNEKLKETISVQEGLSENLIDSFVSKFLEAVNKGENFQQGWPAVDFKGTGREAFFDYSVSKIALNAYTKLLAFQLSNKIHVNSFCPGATQTDMADGLGEKTVKEGADTGVWLALLAPSSNLPSGKFFAERVEIAF</sequence>